<keyword evidence="4" id="KW-0548">Nucleotidyltransferase</keyword>
<dbReference type="GO" id="GO:0009360">
    <property type="term" value="C:DNA polymerase III complex"/>
    <property type="evidence" value="ECO:0007669"/>
    <property type="project" value="InterPro"/>
</dbReference>
<evidence type="ECO:0000256" key="3">
    <source>
        <dbReference type="ARBA" id="ARBA00022679"/>
    </source>
</evidence>
<dbReference type="RefSeq" id="WP_073340695.1">
    <property type="nucleotide sequence ID" value="NZ_FQXM01000034.1"/>
</dbReference>
<dbReference type="Gene3D" id="1.20.272.10">
    <property type="match status" value="1"/>
</dbReference>
<evidence type="ECO:0000256" key="6">
    <source>
        <dbReference type="ARBA" id="ARBA00022932"/>
    </source>
</evidence>
<dbReference type="GO" id="GO:0003887">
    <property type="term" value="F:DNA-directed DNA polymerase activity"/>
    <property type="evidence" value="ECO:0007669"/>
    <property type="project" value="UniProtKB-KW"/>
</dbReference>
<dbReference type="PANTHER" id="PTHR11669:SF8">
    <property type="entry name" value="DNA POLYMERASE III SUBUNIT DELTA"/>
    <property type="match status" value="1"/>
</dbReference>
<keyword evidence="6" id="KW-0239">DNA-directed DNA polymerase</keyword>
<dbReference type="InterPro" id="IPR015199">
    <property type="entry name" value="DNA_pol_III_delta_C"/>
</dbReference>
<dbReference type="SUPFAM" id="SSF52540">
    <property type="entry name" value="P-loop containing nucleoside triphosphate hydrolases"/>
    <property type="match status" value="1"/>
</dbReference>
<evidence type="ECO:0000256" key="1">
    <source>
        <dbReference type="ARBA" id="ARBA00012417"/>
    </source>
</evidence>
<dbReference type="SUPFAM" id="SSF48019">
    <property type="entry name" value="post-AAA+ oligomerization domain-like"/>
    <property type="match status" value="1"/>
</dbReference>
<dbReference type="Pfam" id="PF13177">
    <property type="entry name" value="DNA_pol3_delta2"/>
    <property type="match status" value="1"/>
</dbReference>
<dbReference type="GO" id="GO:0003677">
    <property type="term" value="F:DNA binding"/>
    <property type="evidence" value="ECO:0007669"/>
    <property type="project" value="InterPro"/>
</dbReference>
<keyword evidence="3" id="KW-0808">Transferase</keyword>
<organism evidence="9 10">
    <name type="scientific">Clostridium grantii DSM 8605</name>
    <dbReference type="NCBI Taxonomy" id="1121316"/>
    <lineage>
        <taxon>Bacteria</taxon>
        <taxon>Bacillati</taxon>
        <taxon>Bacillota</taxon>
        <taxon>Clostridia</taxon>
        <taxon>Eubacteriales</taxon>
        <taxon>Clostridiaceae</taxon>
        <taxon>Clostridium</taxon>
    </lineage>
</organism>
<dbReference type="NCBIfam" id="NF004047">
    <property type="entry name" value="PRK05564.1"/>
    <property type="match status" value="1"/>
</dbReference>
<accession>A0A1M5XR71</accession>
<dbReference type="AlphaFoldDB" id="A0A1M5XR71"/>
<feature type="domain" description="DNA polymerase III delta subunit C-terminal" evidence="8">
    <location>
        <begin position="225"/>
        <end position="311"/>
    </location>
</feature>
<protein>
    <recommendedName>
        <fullName evidence="2">DNA polymerase III subunit delta'</fullName>
        <ecNumber evidence="1">2.7.7.7</ecNumber>
    </recommendedName>
</protein>
<evidence type="ECO:0000256" key="2">
    <source>
        <dbReference type="ARBA" id="ARBA00014363"/>
    </source>
</evidence>
<evidence type="ECO:0000256" key="4">
    <source>
        <dbReference type="ARBA" id="ARBA00022695"/>
    </source>
</evidence>
<dbReference type="EC" id="2.7.7.7" evidence="1"/>
<dbReference type="Proteomes" id="UP000184447">
    <property type="component" value="Unassembled WGS sequence"/>
</dbReference>
<dbReference type="GO" id="GO:0006261">
    <property type="term" value="P:DNA-templated DNA replication"/>
    <property type="evidence" value="ECO:0007669"/>
    <property type="project" value="TreeGrafter"/>
</dbReference>
<keyword evidence="10" id="KW-1185">Reference proteome</keyword>
<keyword evidence="5" id="KW-0235">DNA replication</keyword>
<reference evidence="9 10" key="1">
    <citation type="submission" date="2016-11" db="EMBL/GenBank/DDBJ databases">
        <authorList>
            <person name="Jaros S."/>
            <person name="Januszkiewicz K."/>
            <person name="Wedrychowicz H."/>
        </authorList>
    </citation>
    <scope>NUCLEOTIDE SEQUENCE [LARGE SCALE GENOMIC DNA]</scope>
    <source>
        <strain evidence="9 10">DSM 8605</strain>
    </source>
</reference>
<evidence type="ECO:0000313" key="9">
    <source>
        <dbReference type="EMBL" id="SHI02246.1"/>
    </source>
</evidence>
<dbReference type="OrthoDB" id="9810148at2"/>
<evidence type="ECO:0000259" key="8">
    <source>
        <dbReference type="Pfam" id="PF09115"/>
    </source>
</evidence>
<dbReference type="PANTHER" id="PTHR11669">
    <property type="entry name" value="REPLICATION FACTOR C / DNA POLYMERASE III GAMMA-TAU SUBUNIT"/>
    <property type="match status" value="1"/>
</dbReference>
<dbReference type="EMBL" id="FQXM01000034">
    <property type="protein sequence ID" value="SHI02246.1"/>
    <property type="molecule type" value="Genomic_DNA"/>
</dbReference>
<dbReference type="Gene3D" id="3.40.50.300">
    <property type="entry name" value="P-loop containing nucleotide triphosphate hydrolases"/>
    <property type="match status" value="1"/>
</dbReference>
<gene>
    <name evidence="9" type="ORF">SAMN02745207_03868</name>
</gene>
<evidence type="ECO:0000256" key="5">
    <source>
        <dbReference type="ARBA" id="ARBA00022705"/>
    </source>
</evidence>
<dbReference type="InterPro" id="IPR008921">
    <property type="entry name" value="DNA_pol3_clamp-load_cplx_C"/>
</dbReference>
<dbReference type="Pfam" id="PF09115">
    <property type="entry name" value="DNApol3-delta_C"/>
    <property type="match status" value="1"/>
</dbReference>
<dbReference type="InterPro" id="IPR050238">
    <property type="entry name" value="DNA_Rep/Repair_Clamp_Loader"/>
</dbReference>
<evidence type="ECO:0000256" key="7">
    <source>
        <dbReference type="ARBA" id="ARBA00049244"/>
    </source>
</evidence>
<proteinExistence type="predicted"/>
<evidence type="ECO:0000313" key="10">
    <source>
        <dbReference type="Proteomes" id="UP000184447"/>
    </source>
</evidence>
<dbReference type="STRING" id="1121316.SAMN02745207_03868"/>
<name>A0A1M5XR71_9CLOT</name>
<comment type="catalytic activity">
    <reaction evidence="7">
        <text>DNA(n) + a 2'-deoxyribonucleoside 5'-triphosphate = DNA(n+1) + diphosphate</text>
        <dbReference type="Rhea" id="RHEA:22508"/>
        <dbReference type="Rhea" id="RHEA-COMP:17339"/>
        <dbReference type="Rhea" id="RHEA-COMP:17340"/>
        <dbReference type="ChEBI" id="CHEBI:33019"/>
        <dbReference type="ChEBI" id="CHEBI:61560"/>
        <dbReference type="ChEBI" id="CHEBI:173112"/>
        <dbReference type="EC" id="2.7.7.7"/>
    </reaction>
</comment>
<dbReference type="InterPro" id="IPR027417">
    <property type="entry name" value="P-loop_NTPase"/>
</dbReference>
<sequence>MGFESIIGHEFIKNQIQNSINNNTFSHAHLIVGPDGIGKSLLAYQVAIKILGKNENRDYVDIVEWRVKKNKKSIGVDEIRSLIIEVNKKPYEGSQKVVIIYEAHKMTTEAQNAILKTIEEPPKGVTIIMCSESLDLLLETIKSRNQIHRLNRLKANEIKLYLQKKYEILTNDEMNLLINFSDGIPGRCDLYLNDADFKEVRNFTLSLIKSVGEDNIGIMQEYESYFNKYNYMWEEIIDTLLSYIRDIMIYKEIGDNNIIINYDKLNDIMDMANLYSMKKLDEFIGIINEAREKLQSKVNSELVFAVMFLKMQEV</sequence>